<dbReference type="Proteomes" id="UP000024842">
    <property type="component" value="Unassembled WGS sequence"/>
</dbReference>
<sequence length="101" mass="11113">MEFKQFQNMNWKMGFLIFGVTSSCFANLPDITLSPLTPLNPDLPSAPSEAGSLPEASKNPSAPTQEKVIDPPVPENRIEKYYSTSFADYFGPSPWVISSTP</sequence>
<dbReference type="AlphaFoldDB" id="A0A023DY50"/>
<protein>
    <submittedName>
        <fullName evidence="2">Uncharacterized protein</fullName>
    </submittedName>
</protein>
<comment type="caution">
    <text evidence="2">The sequence shown here is derived from an EMBL/GenBank/DDBJ whole genome shotgun (WGS) entry which is preliminary data.</text>
</comment>
<name>A0A023DY50_9PROT</name>
<dbReference type="EMBL" id="BAUP01000064">
    <property type="protein sequence ID" value="GAJ46134.1"/>
    <property type="molecule type" value="Genomic_DNA"/>
</dbReference>
<reference evidence="2 3" key="1">
    <citation type="journal article" date="2014" name="FEMS Microbiol. Lett.">
        <title>Draft genome sequences of three Holospora species (Holospora obtusa, Holospora undulata, and Holospora elegans), endonuclear symbiotic bacteria of the ciliate Paramecium caudatum.</title>
        <authorList>
            <person name="Dohra H."/>
            <person name="Tanaka K."/>
            <person name="Suzuki T."/>
            <person name="Fujishima M."/>
            <person name="Suzuki H."/>
        </authorList>
    </citation>
    <scope>NUCLEOTIDE SEQUENCE [LARGE SCALE GENOMIC DNA]</scope>
    <source>
        <strain evidence="2 3">E1</strain>
    </source>
</reference>
<dbReference type="OrthoDB" id="9962918at2"/>
<proteinExistence type="predicted"/>
<accession>A0A023DY50</accession>
<evidence type="ECO:0000256" key="1">
    <source>
        <dbReference type="SAM" id="MobiDB-lite"/>
    </source>
</evidence>
<gene>
    <name evidence="2" type="ORF">HE1_00457</name>
</gene>
<evidence type="ECO:0000313" key="3">
    <source>
        <dbReference type="Proteomes" id="UP000024842"/>
    </source>
</evidence>
<organism evidence="2 3">
    <name type="scientific">Holospora elegans E1</name>
    <dbReference type="NCBI Taxonomy" id="1427503"/>
    <lineage>
        <taxon>Bacteria</taxon>
        <taxon>Pseudomonadati</taxon>
        <taxon>Pseudomonadota</taxon>
        <taxon>Alphaproteobacteria</taxon>
        <taxon>Holosporales</taxon>
        <taxon>Holosporaceae</taxon>
        <taxon>Holospora</taxon>
    </lineage>
</organism>
<dbReference type="PROSITE" id="PS51257">
    <property type="entry name" value="PROKAR_LIPOPROTEIN"/>
    <property type="match status" value="1"/>
</dbReference>
<evidence type="ECO:0000313" key="2">
    <source>
        <dbReference type="EMBL" id="GAJ46134.1"/>
    </source>
</evidence>
<feature type="region of interest" description="Disordered" evidence="1">
    <location>
        <begin position="36"/>
        <end position="75"/>
    </location>
</feature>
<dbReference type="STRING" id="1427503.HE1_00457"/>
<keyword evidence="3" id="KW-1185">Reference proteome</keyword>